<keyword evidence="4" id="KW-1185">Reference proteome</keyword>
<accession>A0A8K0TB37</accession>
<evidence type="ECO:0008006" key="5">
    <source>
        <dbReference type="Google" id="ProtNLM"/>
    </source>
</evidence>
<reference evidence="3" key="1">
    <citation type="journal article" date="2021" name="Nat. Commun.">
        <title>Genetic determinants of endophytism in the Arabidopsis root mycobiome.</title>
        <authorList>
            <person name="Mesny F."/>
            <person name="Miyauchi S."/>
            <person name="Thiergart T."/>
            <person name="Pickel B."/>
            <person name="Atanasova L."/>
            <person name="Karlsson M."/>
            <person name="Huettel B."/>
            <person name="Barry K.W."/>
            <person name="Haridas S."/>
            <person name="Chen C."/>
            <person name="Bauer D."/>
            <person name="Andreopoulos W."/>
            <person name="Pangilinan J."/>
            <person name="LaButti K."/>
            <person name="Riley R."/>
            <person name="Lipzen A."/>
            <person name="Clum A."/>
            <person name="Drula E."/>
            <person name="Henrissat B."/>
            <person name="Kohler A."/>
            <person name="Grigoriev I.V."/>
            <person name="Martin F.M."/>
            <person name="Hacquard S."/>
        </authorList>
    </citation>
    <scope>NUCLEOTIDE SEQUENCE</scope>
    <source>
        <strain evidence="3">MPI-CAGE-AT-0016</strain>
    </source>
</reference>
<evidence type="ECO:0000256" key="2">
    <source>
        <dbReference type="SAM" id="Phobius"/>
    </source>
</evidence>
<feature type="transmembrane region" description="Helical" evidence="2">
    <location>
        <begin position="301"/>
        <end position="327"/>
    </location>
</feature>
<dbReference type="InterPro" id="IPR015915">
    <property type="entry name" value="Kelch-typ_b-propeller"/>
</dbReference>
<dbReference type="CDD" id="cd12087">
    <property type="entry name" value="TM_EGFR-like"/>
    <property type="match status" value="1"/>
</dbReference>
<dbReference type="EMBL" id="JAGPXD010000006">
    <property type="protein sequence ID" value="KAH7350122.1"/>
    <property type="molecule type" value="Genomic_DNA"/>
</dbReference>
<keyword evidence="2" id="KW-1133">Transmembrane helix</keyword>
<gene>
    <name evidence="3" type="ORF">B0T11DRAFT_321874</name>
</gene>
<dbReference type="OrthoDB" id="10527146at2759"/>
<keyword evidence="2" id="KW-0472">Membrane</keyword>
<dbReference type="Proteomes" id="UP000813385">
    <property type="component" value="Unassembled WGS sequence"/>
</dbReference>
<comment type="caution">
    <text evidence="3">The sequence shown here is derived from an EMBL/GenBank/DDBJ whole genome shotgun (WGS) entry which is preliminary data.</text>
</comment>
<dbReference type="Gene3D" id="2.120.10.80">
    <property type="entry name" value="Kelch-type beta propeller"/>
    <property type="match status" value="1"/>
</dbReference>
<evidence type="ECO:0000313" key="4">
    <source>
        <dbReference type="Proteomes" id="UP000813385"/>
    </source>
</evidence>
<proteinExistence type="predicted"/>
<evidence type="ECO:0000313" key="3">
    <source>
        <dbReference type="EMBL" id="KAH7350122.1"/>
    </source>
</evidence>
<name>A0A8K0TB37_9PEZI</name>
<organism evidence="3 4">
    <name type="scientific">Plectosphaerella cucumerina</name>
    <dbReference type="NCBI Taxonomy" id="40658"/>
    <lineage>
        <taxon>Eukaryota</taxon>
        <taxon>Fungi</taxon>
        <taxon>Dikarya</taxon>
        <taxon>Ascomycota</taxon>
        <taxon>Pezizomycotina</taxon>
        <taxon>Sordariomycetes</taxon>
        <taxon>Hypocreomycetidae</taxon>
        <taxon>Glomerellales</taxon>
        <taxon>Plectosphaerellaceae</taxon>
        <taxon>Plectosphaerella</taxon>
    </lineage>
</organism>
<evidence type="ECO:0000256" key="1">
    <source>
        <dbReference type="SAM" id="MobiDB-lite"/>
    </source>
</evidence>
<dbReference type="AlphaFoldDB" id="A0A8K0TB37"/>
<feature type="region of interest" description="Disordered" evidence="1">
    <location>
        <begin position="334"/>
        <end position="393"/>
    </location>
</feature>
<feature type="compositionally biased region" description="Basic and acidic residues" evidence="1">
    <location>
        <begin position="334"/>
        <end position="360"/>
    </location>
</feature>
<feature type="region of interest" description="Disordered" evidence="1">
    <location>
        <begin position="13"/>
        <end position="32"/>
    </location>
</feature>
<keyword evidence="2" id="KW-0812">Transmembrane</keyword>
<dbReference type="SUPFAM" id="SSF50965">
    <property type="entry name" value="Galactose oxidase, central domain"/>
    <property type="match status" value="1"/>
</dbReference>
<dbReference type="InterPro" id="IPR011043">
    <property type="entry name" value="Gal_Oxase/kelch_b-propeller"/>
</dbReference>
<sequence length="393" mass="43482">MVIVTGAHKMNGAKAVQGVEKRQENPSNNPDTSVFLRRTGGATNVTLSIDLTGSWEPESVPISERARPVTPVMEYHAMLTDERQKCFYIVGGRTQYLEQIPAPPESWRLCDKAGNQGDWSEVELPSAKEPDLQKQWTTAYAAFASTPEAGFIFGGSAYNRSYTSDSSLWGSKALFVPDYGRHGLIFILGGMAMRGTGEYSYLHFDRLYFLDPFTDKWYNQAAWSPDDQLPDGRHQHCVAGLSGPNGTYDILSPKDEYDAGAPIYRPSSKILSVRAKPAEWSSSPVEDLFPKREEETSRIPMGAIIGAVVGGVLILAIGAGLLWFFVLRKRRSPKEQRQEANHCTEEKTKAELSPEPRVIELQDSVKPAELVSEDGRQRLNEPVHGMDGGSAAR</sequence>
<protein>
    <recommendedName>
        <fullName evidence="5">Kelch repeat protein</fullName>
    </recommendedName>
</protein>